<feature type="transmembrane region" description="Helical" evidence="8">
    <location>
        <begin position="34"/>
        <end position="52"/>
    </location>
</feature>
<dbReference type="STRING" id="1416806.CAL12_18980"/>
<evidence type="ECO:0000256" key="3">
    <source>
        <dbReference type="ARBA" id="ARBA00022448"/>
    </source>
</evidence>
<dbReference type="InterPro" id="IPR006512">
    <property type="entry name" value="YidE_YbjL"/>
</dbReference>
<dbReference type="RefSeq" id="WP_086066055.1">
    <property type="nucleotide sequence ID" value="NZ_CP021108.1"/>
</dbReference>
<evidence type="ECO:0000256" key="7">
    <source>
        <dbReference type="ARBA" id="ARBA00023136"/>
    </source>
</evidence>
<evidence type="ECO:0000256" key="5">
    <source>
        <dbReference type="ARBA" id="ARBA00022692"/>
    </source>
</evidence>
<sequence>MQWLFETLRKYPELAIFLTLGVGYWIGAKKVKGFSLGAVTGTLLVGVLVGQLDIQIAPIVKQVFFLLFLFGLGYGVGPQFFRGMRSDGLPQVLFAVVLCVLCLLATWGTAVAFGFDAGTGAGLLAGAQTISAVMGVATDTINGLTKVDSATRASWINSIPVAYAVCYIFGTIGSAWLLASIGPKLMRVDLVQACKEYEAQMSGGQDTLELSGYRKFIARVYRLDQADLIGKTVADLEARFGDERVFVERIRRGGDIVDAAPDTPLQAGDILGLAGRHDVLVLHGAANVGQEVEDPDLINLPAELIEVVLTNKDIAGKTLREIAQSPESSFGRGVFLRKVVRGGHEMPVNWGLKLDRGDHLFIVGAKRDVERMVDKLGYADRQTDQTDMVFVGFGIVIGGLLGSLVLTVSGIPITLSTSGGALIAGLIFGYLRSVHPTFGRVPAAVHWFLTSVGLTTFVAVVGISSGPGFVEGFRQLGLKLFLAGVIATSVPMLLGVPLAHYVFKFHPAIALGVCAGARTTTAAIGQITESAKSQVPALGYTIPYAIGNTLLIIWGIVIVMLMA</sequence>
<accession>A0A1W6YNL2</accession>
<dbReference type="InterPro" id="IPR006037">
    <property type="entry name" value="RCK_C"/>
</dbReference>
<feature type="domain" description="RCK C-terminal" evidence="9">
    <location>
        <begin position="205"/>
        <end position="291"/>
    </location>
</feature>
<evidence type="ECO:0000256" key="8">
    <source>
        <dbReference type="SAM" id="Phobius"/>
    </source>
</evidence>
<feature type="transmembrane region" description="Helical" evidence="8">
    <location>
        <begin position="508"/>
        <end position="528"/>
    </location>
</feature>
<organism evidence="10 11">
    <name type="scientific">Bordetella genomosp. 8</name>
    <dbReference type="NCBI Taxonomy" id="1416806"/>
    <lineage>
        <taxon>Bacteria</taxon>
        <taxon>Pseudomonadati</taxon>
        <taxon>Pseudomonadota</taxon>
        <taxon>Betaproteobacteria</taxon>
        <taxon>Burkholderiales</taxon>
        <taxon>Alcaligenaceae</taxon>
        <taxon>Bordetella</taxon>
    </lineage>
</organism>
<evidence type="ECO:0000256" key="4">
    <source>
        <dbReference type="ARBA" id="ARBA00022475"/>
    </source>
</evidence>
<reference evidence="10 11" key="1">
    <citation type="submission" date="2017-05" db="EMBL/GenBank/DDBJ databases">
        <title>Complete and WGS of Bordetella genogroups.</title>
        <authorList>
            <person name="Spilker T."/>
            <person name="LiPuma J."/>
        </authorList>
    </citation>
    <scope>NUCLEOTIDE SEQUENCE [LARGE SCALE GENOMIC DNA]</scope>
    <source>
        <strain evidence="10 11">AU19157</strain>
    </source>
</reference>
<dbReference type="PANTHER" id="PTHR30445:SF9">
    <property type="match status" value="1"/>
</dbReference>
<dbReference type="GO" id="GO:0006813">
    <property type="term" value="P:potassium ion transport"/>
    <property type="evidence" value="ECO:0007669"/>
    <property type="project" value="InterPro"/>
</dbReference>
<feature type="transmembrane region" description="Helical" evidence="8">
    <location>
        <begin position="122"/>
        <end position="141"/>
    </location>
</feature>
<feature type="transmembrane region" description="Helical" evidence="8">
    <location>
        <begin position="12"/>
        <end position="28"/>
    </location>
</feature>
<feature type="transmembrane region" description="Helical" evidence="8">
    <location>
        <begin position="161"/>
        <end position="179"/>
    </location>
</feature>
<evidence type="ECO:0000256" key="6">
    <source>
        <dbReference type="ARBA" id="ARBA00022989"/>
    </source>
</evidence>
<keyword evidence="7 8" id="KW-0472">Membrane</keyword>
<feature type="transmembrane region" description="Helical" evidence="8">
    <location>
        <begin position="93"/>
        <end position="115"/>
    </location>
</feature>
<keyword evidence="5 8" id="KW-0812">Transmembrane</keyword>
<dbReference type="PANTHER" id="PTHR30445">
    <property type="entry name" value="K(+)_H(+) ANTIPORTER SUBUNIT KHTT"/>
    <property type="match status" value="1"/>
</dbReference>
<feature type="transmembrane region" description="Helical" evidence="8">
    <location>
        <begin position="413"/>
        <end position="431"/>
    </location>
</feature>
<dbReference type="GO" id="GO:0008324">
    <property type="term" value="F:monoatomic cation transmembrane transporter activity"/>
    <property type="evidence" value="ECO:0007669"/>
    <property type="project" value="InterPro"/>
</dbReference>
<feature type="transmembrane region" description="Helical" evidence="8">
    <location>
        <begin position="443"/>
        <end position="464"/>
    </location>
</feature>
<protein>
    <submittedName>
        <fullName evidence="10">Aspartate-alanine antiporter</fullName>
    </submittedName>
</protein>
<feature type="transmembrane region" description="Helical" evidence="8">
    <location>
        <begin position="540"/>
        <end position="562"/>
    </location>
</feature>
<feature type="transmembrane region" description="Helical" evidence="8">
    <location>
        <begin position="476"/>
        <end position="496"/>
    </location>
</feature>
<evidence type="ECO:0000259" key="9">
    <source>
        <dbReference type="PROSITE" id="PS51202"/>
    </source>
</evidence>
<dbReference type="GO" id="GO:0005886">
    <property type="term" value="C:plasma membrane"/>
    <property type="evidence" value="ECO:0007669"/>
    <property type="project" value="UniProtKB-SubCell"/>
</dbReference>
<dbReference type="Pfam" id="PF02080">
    <property type="entry name" value="TrkA_C"/>
    <property type="match status" value="2"/>
</dbReference>
<dbReference type="EMBL" id="CP021108">
    <property type="protein sequence ID" value="ARP82696.1"/>
    <property type="molecule type" value="Genomic_DNA"/>
</dbReference>
<dbReference type="NCBIfam" id="TIGR03802">
    <property type="entry name" value="Asp_Ala_antiprt"/>
    <property type="match status" value="1"/>
</dbReference>
<name>A0A1W6YNL2_9BORD</name>
<dbReference type="Pfam" id="PF06826">
    <property type="entry name" value="Asp-Al_Ex"/>
    <property type="match status" value="2"/>
</dbReference>
<dbReference type="InterPro" id="IPR022457">
    <property type="entry name" value="Asp_Ala_antiprt"/>
</dbReference>
<dbReference type="OrthoDB" id="8611026at2"/>
<dbReference type="InterPro" id="IPR050144">
    <property type="entry name" value="AAE_transporter"/>
</dbReference>
<evidence type="ECO:0000313" key="11">
    <source>
        <dbReference type="Proteomes" id="UP000194151"/>
    </source>
</evidence>
<dbReference type="AlphaFoldDB" id="A0A1W6YNL2"/>
<evidence type="ECO:0000256" key="1">
    <source>
        <dbReference type="ARBA" id="ARBA00004651"/>
    </source>
</evidence>
<evidence type="ECO:0000256" key="2">
    <source>
        <dbReference type="ARBA" id="ARBA00009854"/>
    </source>
</evidence>
<dbReference type="NCBIfam" id="TIGR01625">
    <property type="entry name" value="YidE_YbjL_dupl"/>
    <property type="match status" value="1"/>
</dbReference>
<keyword evidence="11" id="KW-1185">Reference proteome</keyword>
<comment type="similarity">
    <text evidence="2">Belongs to the AAE transporter (TC 2.A.81) family.</text>
</comment>
<dbReference type="SUPFAM" id="SSF116726">
    <property type="entry name" value="TrkA C-terminal domain-like"/>
    <property type="match status" value="2"/>
</dbReference>
<keyword evidence="6 8" id="KW-1133">Transmembrane helix</keyword>
<feature type="transmembrane region" description="Helical" evidence="8">
    <location>
        <begin position="388"/>
        <end position="407"/>
    </location>
</feature>
<keyword evidence="4" id="KW-1003">Cell membrane</keyword>
<keyword evidence="3" id="KW-0813">Transport</keyword>
<dbReference type="PROSITE" id="PS51202">
    <property type="entry name" value="RCK_C"/>
    <property type="match status" value="1"/>
</dbReference>
<feature type="transmembrane region" description="Helical" evidence="8">
    <location>
        <begin position="64"/>
        <end position="81"/>
    </location>
</feature>
<dbReference type="Proteomes" id="UP000194151">
    <property type="component" value="Chromosome"/>
</dbReference>
<proteinExistence type="inferred from homology"/>
<evidence type="ECO:0000313" key="10">
    <source>
        <dbReference type="EMBL" id="ARP82696.1"/>
    </source>
</evidence>
<comment type="subcellular location">
    <subcellularLocation>
        <location evidence="1">Cell membrane</location>
        <topology evidence="1">Multi-pass membrane protein</topology>
    </subcellularLocation>
</comment>
<dbReference type="Gene3D" id="3.30.70.1450">
    <property type="entry name" value="Regulator of K+ conductance, C-terminal domain"/>
    <property type="match status" value="2"/>
</dbReference>
<gene>
    <name evidence="10" type="ORF">CAL12_18980</name>
</gene>
<dbReference type="InterPro" id="IPR036721">
    <property type="entry name" value="RCK_C_sf"/>
</dbReference>
<dbReference type="KEGG" id="bgv:CAL12_18980"/>